<evidence type="ECO:0000256" key="1">
    <source>
        <dbReference type="SAM" id="MobiDB-lite"/>
    </source>
</evidence>
<gene>
    <name evidence="3" type="ORF">KOI35_30130</name>
</gene>
<dbReference type="SUPFAM" id="SSF160904">
    <property type="entry name" value="Jann2411-like"/>
    <property type="match status" value="1"/>
</dbReference>
<keyword evidence="4" id="KW-1185">Reference proteome</keyword>
<name>A0ABS5YWG9_9ACTN</name>
<sequence length="218" mass="23377">MSWLASARHGVREAPAGLALLQELLNTRAPLAYGSDLLLAADDAQLWLTEALATWSLVSGLPAPTLLISSSDLRSLRRLRSTFENVILAGGHRGPDGSLPPADVPVSLVPDADGWVRIVPTGRGTRWLASALWAEALLAQQAGIWPRLKLCNNPDCRAAFFDTSRNNSGVWHDVSTCGNTANLRAFRERRRLMGGSGALPPRPTVQGPPNLIRPAGLV</sequence>
<organism evidence="3 4">
    <name type="scientific">Paractinoplanes bogorensis</name>
    <dbReference type="NCBI Taxonomy" id="1610840"/>
    <lineage>
        <taxon>Bacteria</taxon>
        <taxon>Bacillati</taxon>
        <taxon>Actinomycetota</taxon>
        <taxon>Actinomycetes</taxon>
        <taxon>Micromonosporales</taxon>
        <taxon>Micromonosporaceae</taxon>
        <taxon>Paractinoplanes</taxon>
    </lineage>
</organism>
<feature type="domain" description="Zinc finger CGNR" evidence="2">
    <location>
        <begin position="147"/>
        <end position="190"/>
    </location>
</feature>
<proteinExistence type="predicted"/>
<dbReference type="EMBL" id="JAHKKG010000009">
    <property type="protein sequence ID" value="MBU2667779.1"/>
    <property type="molecule type" value="Genomic_DNA"/>
</dbReference>
<dbReference type="PANTHER" id="PTHR35525">
    <property type="entry name" value="BLL6575 PROTEIN"/>
    <property type="match status" value="1"/>
</dbReference>
<reference evidence="3 4" key="1">
    <citation type="submission" date="2021-06" db="EMBL/GenBank/DDBJ databases">
        <title>Actinoplanes lichenicola sp. nov., and Actinoplanes ovalisporus sp. nov., isolated from lichen in Thailand.</title>
        <authorList>
            <person name="Saeng-In P."/>
            <person name="Kanchanasin P."/>
            <person name="Yuki M."/>
            <person name="Kudo T."/>
            <person name="Ohkuma M."/>
            <person name="Phongsopitanun W."/>
            <person name="Tanasupawat S."/>
        </authorList>
    </citation>
    <scope>NUCLEOTIDE SEQUENCE [LARGE SCALE GENOMIC DNA]</scope>
    <source>
        <strain evidence="3 4">NBRC 110975</strain>
    </source>
</reference>
<evidence type="ECO:0000313" key="4">
    <source>
        <dbReference type="Proteomes" id="UP001519654"/>
    </source>
</evidence>
<protein>
    <submittedName>
        <fullName evidence="3">CGNR zinc finger domain-containing protein</fullName>
    </submittedName>
</protein>
<evidence type="ECO:0000259" key="2">
    <source>
        <dbReference type="Pfam" id="PF11706"/>
    </source>
</evidence>
<comment type="caution">
    <text evidence="3">The sequence shown here is derived from an EMBL/GenBank/DDBJ whole genome shotgun (WGS) entry which is preliminary data.</text>
</comment>
<dbReference type="InterPro" id="IPR023286">
    <property type="entry name" value="ABATE_dom_sf"/>
</dbReference>
<dbReference type="PANTHER" id="PTHR35525:SF3">
    <property type="entry name" value="BLL6575 PROTEIN"/>
    <property type="match status" value="1"/>
</dbReference>
<dbReference type="Gene3D" id="1.10.3300.10">
    <property type="entry name" value="Jann2411-like domain"/>
    <property type="match status" value="1"/>
</dbReference>
<dbReference type="InterPro" id="IPR010852">
    <property type="entry name" value="ABATE"/>
</dbReference>
<dbReference type="InterPro" id="IPR021005">
    <property type="entry name" value="Znf_CGNR"/>
</dbReference>
<feature type="region of interest" description="Disordered" evidence="1">
    <location>
        <begin position="194"/>
        <end position="218"/>
    </location>
</feature>
<dbReference type="RefSeq" id="WP_215792003.1">
    <property type="nucleotide sequence ID" value="NZ_JAHKKG010000009.1"/>
</dbReference>
<dbReference type="Pfam" id="PF11706">
    <property type="entry name" value="zf-CGNR"/>
    <property type="match status" value="1"/>
</dbReference>
<accession>A0ABS5YWG9</accession>
<evidence type="ECO:0000313" key="3">
    <source>
        <dbReference type="EMBL" id="MBU2667779.1"/>
    </source>
</evidence>
<dbReference type="Proteomes" id="UP001519654">
    <property type="component" value="Unassembled WGS sequence"/>
</dbReference>